<evidence type="ECO:0000256" key="1">
    <source>
        <dbReference type="ARBA" id="ARBA00004651"/>
    </source>
</evidence>
<feature type="transmembrane region" description="Helical" evidence="7">
    <location>
        <begin position="46"/>
        <end position="66"/>
    </location>
</feature>
<organism evidence="9 10">
    <name type="scientific">Candidatus Zambryskibacteria bacterium RIFCSPHIGHO2_02_38_10.5</name>
    <dbReference type="NCBI Taxonomy" id="1802742"/>
    <lineage>
        <taxon>Bacteria</taxon>
        <taxon>Candidatus Zambryskiibacteriota</taxon>
    </lineage>
</organism>
<sequence length="391" mass="45196">MDKLLSPFRQSKLLNTLFLSNIFISFHYALIIYINSTYLSNFFSETQISALYIIGAIVNTILLLNASKILQKISNYRFIIYVIIIEFLSTIGMVMSDSPFLIGLYFLTHTISISLIYFNMDIFVEGACTNESQTGGVRAAYLTMANLTILFAPIFVALLLTSNVYTYVYAFSAIFLIPLYYLIKRFKKIEVKAIQHIHIKETLLQYVNNKNLYNIFFSNFLLQLFYAFMVVYVPLYLEKYIGFSWTEIGIMFTIMLLPFVLFELPVGELEDRKYGEREFLTIGFVIMGLSTLFISFITLKSFWIWTTILFITRIGASFVEISTESYFFKHVNQEKPDVISFFRITRPLSFIVGPVIATIALQFMPFQYIFIVIGICMILGAHYSLALTDTK</sequence>
<evidence type="ECO:0000256" key="5">
    <source>
        <dbReference type="ARBA" id="ARBA00022989"/>
    </source>
</evidence>
<comment type="subcellular location">
    <subcellularLocation>
        <location evidence="1">Cell membrane</location>
        <topology evidence="1">Multi-pass membrane protein</topology>
    </subcellularLocation>
</comment>
<comment type="caution">
    <text evidence="9">The sequence shown here is derived from an EMBL/GenBank/DDBJ whole genome shotgun (WGS) entry which is preliminary data.</text>
</comment>
<evidence type="ECO:0000313" key="9">
    <source>
        <dbReference type="EMBL" id="OHA93663.1"/>
    </source>
</evidence>
<evidence type="ECO:0000259" key="8">
    <source>
        <dbReference type="PROSITE" id="PS50850"/>
    </source>
</evidence>
<dbReference type="PANTHER" id="PTHR23517:SF3">
    <property type="entry name" value="INTEGRAL MEMBRANE TRANSPORT PROTEIN"/>
    <property type="match status" value="1"/>
</dbReference>
<keyword evidence="4 7" id="KW-0812">Transmembrane</keyword>
<keyword evidence="5 7" id="KW-1133">Transmembrane helix</keyword>
<feature type="domain" description="Major facilitator superfamily (MFS) profile" evidence="8">
    <location>
        <begin position="211"/>
        <end position="391"/>
    </location>
</feature>
<keyword evidence="6 7" id="KW-0472">Membrane</keyword>
<evidence type="ECO:0000256" key="6">
    <source>
        <dbReference type="ARBA" id="ARBA00023136"/>
    </source>
</evidence>
<feature type="transmembrane region" description="Helical" evidence="7">
    <location>
        <begin position="139"/>
        <end position="160"/>
    </location>
</feature>
<dbReference type="SUPFAM" id="SSF103473">
    <property type="entry name" value="MFS general substrate transporter"/>
    <property type="match status" value="2"/>
</dbReference>
<dbReference type="Pfam" id="PF07690">
    <property type="entry name" value="MFS_1"/>
    <property type="match status" value="1"/>
</dbReference>
<dbReference type="InterPro" id="IPR020846">
    <property type="entry name" value="MFS_dom"/>
</dbReference>
<protein>
    <recommendedName>
        <fullName evidence="8">Major facilitator superfamily (MFS) profile domain-containing protein</fullName>
    </recommendedName>
</protein>
<dbReference type="Gene3D" id="1.20.1250.20">
    <property type="entry name" value="MFS general substrate transporter like domains"/>
    <property type="match status" value="2"/>
</dbReference>
<dbReference type="InterPro" id="IPR050171">
    <property type="entry name" value="MFS_Transporters"/>
</dbReference>
<dbReference type="AlphaFoldDB" id="A0A1G2T8R8"/>
<dbReference type="GO" id="GO:0022857">
    <property type="term" value="F:transmembrane transporter activity"/>
    <property type="evidence" value="ECO:0007669"/>
    <property type="project" value="InterPro"/>
</dbReference>
<reference evidence="9 10" key="1">
    <citation type="journal article" date="2016" name="Nat. Commun.">
        <title>Thousands of microbial genomes shed light on interconnected biogeochemical processes in an aquifer system.</title>
        <authorList>
            <person name="Anantharaman K."/>
            <person name="Brown C.T."/>
            <person name="Hug L.A."/>
            <person name="Sharon I."/>
            <person name="Castelle C.J."/>
            <person name="Probst A.J."/>
            <person name="Thomas B.C."/>
            <person name="Singh A."/>
            <person name="Wilkins M.J."/>
            <person name="Karaoz U."/>
            <person name="Brodie E.L."/>
            <person name="Williams K.H."/>
            <person name="Hubbard S.S."/>
            <person name="Banfield J.F."/>
        </authorList>
    </citation>
    <scope>NUCLEOTIDE SEQUENCE [LARGE SCALE GENOMIC DNA]</scope>
</reference>
<evidence type="ECO:0000256" key="7">
    <source>
        <dbReference type="SAM" id="Phobius"/>
    </source>
</evidence>
<feature type="transmembrane region" description="Helical" evidence="7">
    <location>
        <begin position="212"/>
        <end position="236"/>
    </location>
</feature>
<feature type="transmembrane region" description="Helical" evidence="7">
    <location>
        <begin position="369"/>
        <end position="388"/>
    </location>
</feature>
<evidence type="ECO:0000313" key="10">
    <source>
        <dbReference type="Proteomes" id="UP000179264"/>
    </source>
</evidence>
<name>A0A1G2T8R8_9BACT</name>
<accession>A0A1G2T8R8</accession>
<dbReference type="PANTHER" id="PTHR23517">
    <property type="entry name" value="RESISTANCE PROTEIN MDTM, PUTATIVE-RELATED-RELATED"/>
    <property type="match status" value="1"/>
</dbReference>
<feature type="transmembrane region" description="Helical" evidence="7">
    <location>
        <begin position="166"/>
        <end position="183"/>
    </location>
</feature>
<evidence type="ECO:0000256" key="4">
    <source>
        <dbReference type="ARBA" id="ARBA00022692"/>
    </source>
</evidence>
<feature type="transmembrane region" description="Helical" evidence="7">
    <location>
        <begin position="344"/>
        <end position="363"/>
    </location>
</feature>
<dbReference type="Proteomes" id="UP000179264">
    <property type="component" value="Unassembled WGS sequence"/>
</dbReference>
<dbReference type="GO" id="GO:0005886">
    <property type="term" value="C:plasma membrane"/>
    <property type="evidence" value="ECO:0007669"/>
    <property type="project" value="UniProtKB-SubCell"/>
</dbReference>
<feature type="transmembrane region" description="Helical" evidence="7">
    <location>
        <begin position="12"/>
        <end position="34"/>
    </location>
</feature>
<proteinExistence type="predicted"/>
<evidence type="ECO:0000256" key="2">
    <source>
        <dbReference type="ARBA" id="ARBA00022448"/>
    </source>
</evidence>
<feature type="transmembrane region" description="Helical" evidence="7">
    <location>
        <begin position="303"/>
        <end position="323"/>
    </location>
</feature>
<evidence type="ECO:0000256" key="3">
    <source>
        <dbReference type="ARBA" id="ARBA00022475"/>
    </source>
</evidence>
<dbReference type="InterPro" id="IPR036259">
    <property type="entry name" value="MFS_trans_sf"/>
</dbReference>
<gene>
    <name evidence="9" type="ORF">A2W58_02360</name>
</gene>
<feature type="transmembrane region" description="Helical" evidence="7">
    <location>
        <begin position="248"/>
        <end position="267"/>
    </location>
</feature>
<keyword evidence="2" id="KW-0813">Transport</keyword>
<dbReference type="EMBL" id="MHVL01000015">
    <property type="protein sequence ID" value="OHA93663.1"/>
    <property type="molecule type" value="Genomic_DNA"/>
</dbReference>
<feature type="transmembrane region" description="Helical" evidence="7">
    <location>
        <begin position="78"/>
        <end position="94"/>
    </location>
</feature>
<dbReference type="InterPro" id="IPR011701">
    <property type="entry name" value="MFS"/>
</dbReference>
<feature type="transmembrane region" description="Helical" evidence="7">
    <location>
        <begin position="279"/>
        <end position="297"/>
    </location>
</feature>
<feature type="transmembrane region" description="Helical" evidence="7">
    <location>
        <begin position="100"/>
        <end position="118"/>
    </location>
</feature>
<keyword evidence="3" id="KW-1003">Cell membrane</keyword>
<dbReference type="PROSITE" id="PS50850">
    <property type="entry name" value="MFS"/>
    <property type="match status" value="1"/>
</dbReference>